<keyword evidence="1 4" id="KW-0732">Signal</keyword>
<dbReference type="RefSeq" id="XP_050558881.1">
    <property type="nucleotide sequence ID" value="XM_050702924.1"/>
</dbReference>
<dbReference type="PROSITE" id="PS00243">
    <property type="entry name" value="I_EGF_1"/>
    <property type="match status" value="1"/>
</dbReference>
<keyword evidence="6" id="KW-1185">Reference proteome</keyword>
<feature type="domain" description="Integrin beta epidermal growth factor-like" evidence="5">
    <location>
        <begin position="94"/>
        <end position="140"/>
    </location>
</feature>
<evidence type="ECO:0000256" key="1">
    <source>
        <dbReference type="ARBA" id="ARBA00022729"/>
    </source>
</evidence>
<evidence type="ECO:0000256" key="3">
    <source>
        <dbReference type="ARBA" id="ARBA00023157"/>
    </source>
</evidence>
<organism evidence="6 7">
    <name type="scientific">Spodoptera frugiperda</name>
    <name type="common">Fall armyworm</name>
    <dbReference type="NCBI Taxonomy" id="7108"/>
    <lineage>
        <taxon>Eukaryota</taxon>
        <taxon>Metazoa</taxon>
        <taxon>Ecdysozoa</taxon>
        <taxon>Arthropoda</taxon>
        <taxon>Hexapoda</taxon>
        <taxon>Insecta</taxon>
        <taxon>Pterygota</taxon>
        <taxon>Neoptera</taxon>
        <taxon>Endopterygota</taxon>
        <taxon>Lepidoptera</taxon>
        <taxon>Glossata</taxon>
        <taxon>Ditrysia</taxon>
        <taxon>Noctuoidea</taxon>
        <taxon>Noctuidae</taxon>
        <taxon>Amphipyrinae</taxon>
        <taxon>Spodoptera</taxon>
    </lineage>
</organism>
<dbReference type="Proteomes" id="UP000829999">
    <property type="component" value="Chromosome 23"/>
</dbReference>
<dbReference type="InterPro" id="IPR057073">
    <property type="entry name" value="EGF_integrin_2"/>
</dbReference>
<accession>A0A9R0E440</accession>
<gene>
    <name evidence="7" type="primary">LOC118266805</name>
</gene>
<protein>
    <submittedName>
        <fullName evidence="7">Integrin beta pat-3-like</fullName>
    </submittedName>
</protein>
<feature type="chain" id="PRO_5040153471" evidence="4">
    <location>
        <begin position="19"/>
        <end position="179"/>
    </location>
</feature>
<keyword evidence="2" id="KW-0677">Repeat</keyword>
<evidence type="ECO:0000259" key="5">
    <source>
        <dbReference type="Pfam" id="PF23105"/>
    </source>
</evidence>
<dbReference type="OrthoDB" id="9930377at2759"/>
<sequence length="179" mass="19814">MHISFIYLFCFSFVAVSARNAFIMDERFVCTVKRSCLECLKLSQCSWCPTENKCFSKTLTKSSDYCGNDTIRHVDYGFSFEENAECSCSKGEVDGSCYPPGVTEGPECSGRGTCVCGQCVCNPQPDPQYPTKTVMGEYCDYDNFSCDDPKCNEGPYSLTNPNVVLDDQTKTIAVEIPAS</sequence>
<dbReference type="InterPro" id="IPR057243">
    <property type="entry name" value="Integrin_I-EGF_CS"/>
</dbReference>
<dbReference type="Pfam" id="PF23105">
    <property type="entry name" value="EGF_integrin"/>
    <property type="match status" value="1"/>
</dbReference>
<dbReference type="AlphaFoldDB" id="A0A9R0E440"/>
<evidence type="ECO:0000256" key="2">
    <source>
        <dbReference type="ARBA" id="ARBA00022737"/>
    </source>
</evidence>
<evidence type="ECO:0000256" key="4">
    <source>
        <dbReference type="SAM" id="SignalP"/>
    </source>
</evidence>
<proteinExistence type="predicted"/>
<evidence type="ECO:0000313" key="7">
    <source>
        <dbReference type="RefSeq" id="XP_050558881.1"/>
    </source>
</evidence>
<dbReference type="Gene3D" id="2.10.25.10">
    <property type="entry name" value="Laminin"/>
    <property type="match status" value="1"/>
</dbReference>
<feature type="signal peptide" evidence="4">
    <location>
        <begin position="1"/>
        <end position="18"/>
    </location>
</feature>
<keyword evidence="3" id="KW-1015">Disulfide bond</keyword>
<dbReference type="GeneID" id="118266805"/>
<dbReference type="PROSITE" id="PS52047">
    <property type="entry name" value="I_EGF_2"/>
    <property type="match status" value="1"/>
</dbReference>
<name>A0A9R0E440_SPOFR</name>
<evidence type="ECO:0000313" key="6">
    <source>
        <dbReference type="Proteomes" id="UP000829999"/>
    </source>
</evidence>
<reference evidence="7" key="1">
    <citation type="submission" date="2025-08" db="UniProtKB">
        <authorList>
            <consortium name="RefSeq"/>
        </authorList>
    </citation>
    <scope>IDENTIFICATION</scope>
    <source>
        <tissue evidence="7">Whole larval tissue</tissue>
    </source>
</reference>